<dbReference type="Gene3D" id="1.20.5.340">
    <property type="match status" value="1"/>
</dbReference>
<accession>A0A6L2ZN42</accession>
<comment type="caution">
    <text evidence="2">The sequence shown here is derived from an EMBL/GenBank/DDBJ whole genome shotgun (WGS) entry which is preliminary data.</text>
</comment>
<evidence type="ECO:0000256" key="1">
    <source>
        <dbReference type="SAM" id="Phobius"/>
    </source>
</evidence>
<dbReference type="Proteomes" id="UP000504714">
    <property type="component" value="Unassembled WGS sequence"/>
</dbReference>
<proteinExistence type="predicted"/>
<dbReference type="EMBL" id="BLXO01000002">
    <property type="protein sequence ID" value="GFN45969.1"/>
    <property type="molecule type" value="Genomic_DNA"/>
</dbReference>
<reference evidence="2 3" key="1">
    <citation type="submission" date="2020-06" db="EMBL/GenBank/DDBJ databases">
        <title>The genome sequence of Candidatus Regiella insecticola strain Tut.</title>
        <authorList>
            <person name="Nikoh N."/>
            <person name="Tsuchida T."/>
            <person name="Koga R."/>
            <person name="Oshima K."/>
            <person name="Hattori M."/>
            <person name="Fukatsu T."/>
        </authorList>
    </citation>
    <scope>NUCLEOTIDE SEQUENCE [LARGE SCALE GENOMIC DNA]</scope>
    <source>
        <strain evidence="2 3">Tut</strain>
    </source>
</reference>
<gene>
    <name evidence="2" type="ORF">RINTU1_13630</name>
</gene>
<keyword evidence="1" id="KW-1133">Transmembrane helix</keyword>
<sequence>MAQVAFDTLKFVRTLEKSGVSSEQAEAISTAVKESHESAEIATKRDIDDLRKDLRLEMAEISSEQKVIRWMLGFVMAGILSLIIKAFF</sequence>
<evidence type="ECO:0000313" key="2">
    <source>
        <dbReference type="EMBL" id="GFN45969.1"/>
    </source>
</evidence>
<dbReference type="AlphaFoldDB" id="A0A6L2ZN42"/>
<name>A0A6L2ZN42_9ENTR</name>
<keyword evidence="1" id="KW-0472">Membrane</keyword>
<organism evidence="2 3">
    <name type="scientific">Candidatus Regiella insecticola</name>
    <dbReference type="NCBI Taxonomy" id="138073"/>
    <lineage>
        <taxon>Bacteria</taxon>
        <taxon>Pseudomonadati</taxon>
        <taxon>Pseudomonadota</taxon>
        <taxon>Gammaproteobacteria</taxon>
        <taxon>Enterobacterales</taxon>
        <taxon>Enterobacteriaceae</taxon>
        <taxon>aphid secondary symbionts</taxon>
        <taxon>Candidatus Regiella</taxon>
    </lineage>
</organism>
<feature type="transmembrane region" description="Helical" evidence="1">
    <location>
        <begin position="67"/>
        <end position="87"/>
    </location>
</feature>
<evidence type="ECO:0000313" key="3">
    <source>
        <dbReference type="Proteomes" id="UP000504714"/>
    </source>
</evidence>
<protein>
    <submittedName>
        <fullName evidence="2">Hypothetical phage protein</fullName>
    </submittedName>
</protein>
<keyword evidence="1" id="KW-0812">Transmembrane</keyword>